<evidence type="ECO:0000256" key="1">
    <source>
        <dbReference type="SAM" id="Coils"/>
    </source>
</evidence>
<sequence length="226" mass="25287">MQSTSSAVTSPELPLQPRLGLEAVSNPGQSQTMVPMGFAAQLRAVQEAQQEQAERIAKLEQENADLKASEQMVIDVADRIRAFEQHEAYVAARRREAVSQLLNMRTLYQEADNAFQLRTLDMQPDDLEGMLGVYGTLLTTTMNHHQRVLGHMCANGYLPTYATPIAQTHQAIVPMQYRHAYPPGYSDIGYCYAHNMPYHCRVCSNMRTDVDAPPIHRSPASRSHSS</sequence>
<dbReference type="Proteomes" id="UP001578633">
    <property type="component" value="Chromosome 2"/>
</dbReference>
<protein>
    <submittedName>
        <fullName evidence="2">Uncharacterized protein</fullName>
    </submittedName>
</protein>
<accession>A0ABR3UR67</accession>
<proteinExistence type="predicted"/>
<evidence type="ECO:0000313" key="2">
    <source>
        <dbReference type="EMBL" id="KAL1798553.1"/>
    </source>
</evidence>
<comment type="caution">
    <text evidence="2">The sequence shown here is derived from an EMBL/GenBank/DDBJ whole genome shotgun (WGS) entry which is preliminary data.</text>
</comment>
<dbReference type="RefSeq" id="XP_069309137.1">
    <property type="nucleotide sequence ID" value="XM_069449349.1"/>
</dbReference>
<keyword evidence="3" id="KW-1185">Reference proteome</keyword>
<name>A0ABR3UR67_9PLEO</name>
<evidence type="ECO:0000313" key="3">
    <source>
        <dbReference type="Proteomes" id="UP001578633"/>
    </source>
</evidence>
<dbReference type="GeneID" id="96082912"/>
<keyword evidence="1" id="KW-0175">Coiled coil</keyword>
<feature type="coiled-coil region" evidence="1">
    <location>
        <begin position="42"/>
        <end position="69"/>
    </location>
</feature>
<gene>
    <name evidence="2" type="ORF">ACET3X_002590</name>
</gene>
<organism evidence="2 3">
    <name type="scientific">Alternaria dauci</name>
    <dbReference type="NCBI Taxonomy" id="48095"/>
    <lineage>
        <taxon>Eukaryota</taxon>
        <taxon>Fungi</taxon>
        <taxon>Dikarya</taxon>
        <taxon>Ascomycota</taxon>
        <taxon>Pezizomycotina</taxon>
        <taxon>Dothideomycetes</taxon>
        <taxon>Pleosporomycetidae</taxon>
        <taxon>Pleosporales</taxon>
        <taxon>Pleosporineae</taxon>
        <taxon>Pleosporaceae</taxon>
        <taxon>Alternaria</taxon>
        <taxon>Alternaria sect. Porri</taxon>
    </lineage>
</organism>
<dbReference type="EMBL" id="JBHGVX010000002">
    <property type="protein sequence ID" value="KAL1798553.1"/>
    <property type="molecule type" value="Genomic_DNA"/>
</dbReference>
<reference evidence="2 3" key="1">
    <citation type="submission" date="2024-09" db="EMBL/GenBank/DDBJ databases">
        <title>T2T genomes of carrot and Alternaria dauci and their utility for understanding host-pathogen interaction during carrot leaf blight disease.</title>
        <authorList>
            <person name="Liu W."/>
            <person name="Xu S."/>
            <person name="Ou C."/>
            <person name="Liu X."/>
            <person name="Zhuang F."/>
            <person name="Deng X.W."/>
        </authorList>
    </citation>
    <scope>NUCLEOTIDE SEQUENCE [LARGE SCALE GENOMIC DNA]</scope>
    <source>
        <strain evidence="2 3">A2016</strain>
    </source>
</reference>